<dbReference type="AlphaFoldDB" id="A0A1G1WPC6"/>
<dbReference type="PANTHER" id="PTHR11845:SF13">
    <property type="entry name" value="5'-DEOXYNUCLEOTIDASE HDDC2"/>
    <property type="match status" value="1"/>
</dbReference>
<evidence type="ECO:0000313" key="5">
    <source>
        <dbReference type="Proteomes" id="UP000177821"/>
    </source>
</evidence>
<dbReference type="GO" id="GO:0046872">
    <property type="term" value="F:metal ion binding"/>
    <property type="evidence" value="ECO:0007669"/>
    <property type="project" value="UniProtKB-KW"/>
</dbReference>
<dbReference type="InterPro" id="IPR039356">
    <property type="entry name" value="YfbR/HDDC2"/>
</dbReference>
<proteinExistence type="predicted"/>
<feature type="domain" description="HD" evidence="3">
    <location>
        <begin position="11"/>
        <end position="173"/>
    </location>
</feature>
<dbReference type="SUPFAM" id="SSF109604">
    <property type="entry name" value="HD-domain/PDEase-like"/>
    <property type="match status" value="1"/>
</dbReference>
<accession>A0A1G1WPC6</accession>
<comment type="caution">
    <text evidence="4">The sequence shown here is derived from an EMBL/GenBank/DDBJ whole genome shotgun (WGS) entry which is preliminary data.</text>
</comment>
<dbReference type="GO" id="GO:0005737">
    <property type="term" value="C:cytoplasm"/>
    <property type="evidence" value="ECO:0007669"/>
    <property type="project" value="TreeGrafter"/>
</dbReference>
<name>A0A1G1WPC6_9BACT</name>
<dbReference type="InterPro" id="IPR006674">
    <property type="entry name" value="HD_domain"/>
</dbReference>
<dbReference type="GO" id="GO:0002953">
    <property type="term" value="F:5'-deoxynucleotidase activity"/>
    <property type="evidence" value="ECO:0007669"/>
    <property type="project" value="InterPro"/>
</dbReference>
<dbReference type="Pfam" id="PF13023">
    <property type="entry name" value="HD_3"/>
    <property type="match status" value="1"/>
</dbReference>
<organism evidence="4 5">
    <name type="scientific">Candidatus Woykebacteria bacterium RIFCSPHIGHO2_02_FULL_43_16b</name>
    <dbReference type="NCBI Taxonomy" id="1802601"/>
    <lineage>
        <taxon>Bacteria</taxon>
        <taxon>Candidatus Woykeibacteriota</taxon>
    </lineage>
</organism>
<evidence type="ECO:0000313" key="4">
    <source>
        <dbReference type="EMBL" id="OGY29554.1"/>
    </source>
</evidence>
<dbReference type="Gene3D" id="1.10.3210.10">
    <property type="entry name" value="Hypothetical protein af1432"/>
    <property type="match status" value="1"/>
</dbReference>
<sequence>MTALIRFFNEVGKLKFIKRMGWILGGVKESETESIADHSFRLALMSWYFADKKGLDVGKVIKMSLVHDLCTIYSGDLTPYDNLVTGDFKHDKAILAKWPRRAKEEKERMVREQREKEEVSFNKLLANLPEKFAQEIRGLWLDYESGETKEGRFLAQIDRVEKLMQATEYRANDKYLTEIDPFWIQLKELVDDPDLIHFIEAMDKDFYQTGQNESQATSTKTAH</sequence>
<reference evidence="4 5" key="1">
    <citation type="journal article" date="2016" name="Nat. Commun.">
        <title>Thousands of microbial genomes shed light on interconnected biogeochemical processes in an aquifer system.</title>
        <authorList>
            <person name="Anantharaman K."/>
            <person name="Brown C.T."/>
            <person name="Hug L.A."/>
            <person name="Sharon I."/>
            <person name="Castelle C.J."/>
            <person name="Probst A.J."/>
            <person name="Thomas B.C."/>
            <person name="Singh A."/>
            <person name="Wilkins M.J."/>
            <person name="Karaoz U."/>
            <person name="Brodie E.L."/>
            <person name="Williams K.H."/>
            <person name="Hubbard S.S."/>
            <person name="Banfield J.F."/>
        </authorList>
    </citation>
    <scope>NUCLEOTIDE SEQUENCE [LARGE SCALE GENOMIC DNA]</scope>
</reference>
<keyword evidence="1" id="KW-0479">Metal-binding</keyword>
<protein>
    <recommendedName>
        <fullName evidence="3">HD domain-containing protein</fullName>
    </recommendedName>
</protein>
<gene>
    <name evidence="4" type="ORF">A3J50_01495</name>
</gene>
<evidence type="ECO:0000256" key="1">
    <source>
        <dbReference type="ARBA" id="ARBA00022723"/>
    </source>
</evidence>
<evidence type="ECO:0000259" key="3">
    <source>
        <dbReference type="Pfam" id="PF13023"/>
    </source>
</evidence>
<keyword evidence="2" id="KW-0378">Hydrolase</keyword>
<dbReference type="EMBL" id="MHCX01000021">
    <property type="protein sequence ID" value="OGY29554.1"/>
    <property type="molecule type" value="Genomic_DNA"/>
</dbReference>
<dbReference type="Proteomes" id="UP000177821">
    <property type="component" value="Unassembled WGS sequence"/>
</dbReference>
<evidence type="ECO:0000256" key="2">
    <source>
        <dbReference type="ARBA" id="ARBA00022801"/>
    </source>
</evidence>
<dbReference type="PANTHER" id="PTHR11845">
    <property type="entry name" value="5'-DEOXYNUCLEOTIDASE HDDC2"/>
    <property type="match status" value="1"/>
</dbReference>